<evidence type="ECO:0000259" key="20">
    <source>
        <dbReference type="PROSITE" id="PS50081"/>
    </source>
</evidence>
<keyword evidence="14" id="KW-0443">Lipid metabolism</keyword>
<dbReference type="EC" id="2.7.1.107" evidence="17"/>
<sequence>MGCCGVWVGCRGIWVGCRGIWVGCRGVWVGCRGVWVGCRGIWVGCRGIWLGCCGVWVGCCGVWVGCRGVWLAVGWLCNGLWHCGSSQVITPFRKLILCAENRKEMEDWIGALKSVQKWEIHEVGRLWGQGAGPQGWQCRDDGMLGGTVGIWFHDSMILGWTKGTMRCWDAGIAGRWEGLQDVVLSGRTAGIAGCWEGPLGCGGPCGVTEPWLQPGCAPQATQFNMEHFSGMHNWYACSHARPTFCNVCREALSGVTSHGLSCEVCKFKAHKRCAVRATNNCKWTTLASIGSEIIEDEDGVAMPHQWLEGNLPVSARCAVCDRTCGSVRRLQDWRCLWCKAIVHSACKEQFGKRCPLGQYKVSIIPPTALNSIDSDGFWKATCPSSCSSPLLAFVNSKSGDNQGVKFLRKFKQFLNPAQVFDLMNGGPHLGLRLFQKFSTFRILVCGGDGSVGWVLSEIDALGLHKQCQLGVLPLGTGNDLARVLGWGSLCDDDTQLLQILEKLERATTKMLDRWSVLTYEAPKQSPPALKEEEDGDSNIQAHISHYADSVAFHLAKILESDKHSVVISSAKFLCGTVNDFVAEVGRAYKRATENKQEAELMARKCAMLNEKLDSLVRELTEEAQAIVVPEGTQQGTPADAKELEKGGFAPSPVPRIFKSKEQLMLRANSLKKALRQIIEQAERAVDEQNKQTQAYQATAVPSKKDSSEELNKEEERLCSRRETVTSATSSILLERPDTFGSLQFPEDPGVLHFSEKCVMNNYFGIGLDAKISLEFNNKRDEHPKKCSSRTKNMMWYGVLGTKELLQRTYKNLEQRVQLECDGVPISLPSLQGIAVLNIPSYAGGINFWGGTKEDNNFGAPSFDDKKLEVVAVFGSIQMAVSRVINLQHHRIAQCRLVKITIRGDEGVPVQVDGEAWIQPPGVIRIQHKNRAQMLTRDRAFESTLKSWEDKQKGESYRTAARPRLSSQQSMEYLTEEESSLLQQLSRVAETLIARIREAAKAHKGVEQELAHAVNTSTSALSDALCNKAAGTPEFLSRNAAVEVVLSIKALYTETRAFLEGKAVSVGLGTPPSPPAQVSPPPAGGSGAGDGPCPPQLDSPQEEEALQGPLSALGQELQRLLDIHWLGPIAHPSEEESASSANKGSFKLRLNIPKPRKDKAQKQKSNSALPADKWGAEEVAAWLETLGLGEYREIFIRHDIQGSELILLERRDLKDLGITKVGHMKRILQAIKELSNPP</sequence>
<evidence type="ECO:0000256" key="16">
    <source>
        <dbReference type="ARBA" id="ARBA00060536"/>
    </source>
</evidence>
<dbReference type="Gene3D" id="3.40.50.10330">
    <property type="entry name" value="Probable inorganic polyphosphate/atp-NAD kinase, domain 1"/>
    <property type="match status" value="1"/>
</dbReference>
<comment type="similarity">
    <text evidence="3 17">Belongs to the eukaryotic diacylglycerol kinase family.</text>
</comment>
<feature type="domain" description="Phorbol-ester/DAG-type" evidence="20">
    <location>
        <begin position="303"/>
        <end position="354"/>
    </location>
</feature>
<evidence type="ECO:0000256" key="6">
    <source>
        <dbReference type="ARBA" id="ARBA00022679"/>
    </source>
</evidence>
<dbReference type="SMART" id="SM00046">
    <property type="entry name" value="DAGKc"/>
    <property type="match status" value="1"/>
</dbReference>
<dbReference type="PANTHER" id="PTHR11255">
    <property type="entry name" value="DIACYLGLYCEROL KINASE"/>
    <property type="match status" value="1"/>
</dbReference>
<accession>A0A8C9L9S3</accession>
<evidence type="ECO:0000256" key="9">
    <source>
        <dbReference type="ARBA" id="ARBA00022741"/>
    </source>
</evidence>
<dbReference type="CDD" id="cd09507">
    <property type="entry name" value="SAM_DGK-delta-eta"/>
    <property type="match status" value="1"/>
</dbReference>
<feature type="coiled-coil region" evidence="18">
    <location>
        <begin position="598"/>
        <end position="625"/>
    </location>
</feature>
<dbReference type="InterPro" id="IPR002219">
    <property type="entry name" value="PKC_DAG/PE"/>
</dbReference>
<dbReference type="Pfam" id="PF00130">
    <property type="entry name" value="C1_1"/>
    <property type="match status" value="2"/>
</dbReference>
<evidence type="ECO:0000259" key="21">
    <source>
        <dbReference type="PROSITE" id="PS50105"/>
    </source>
</evidence>
<dbReference type="GO" id="GO:0004143">
    <property type="term" value="F:ATP-dependent diacylglycerol kinase activity"/>
    <property type="evidence" value="ECO:0007669"/>
    <property type="project" value="UniProtKB-EC"/>
</dbReference>
<dbReference type="GO" id="GO:0046486">
    <property type="term" value="P:glycerolipid metabolic process"/>
    <property type="evidence" value="ECO:0007669"/>
    <property type="project" value="UniProtKB-UniPathway"/>
</dbReference>
<dbReference type="FunFam" id="3.30.60.20:FF:000029">
    <property type="entry name" value="Diacylglycerol kinase"/>
    <property type="match status" value="1"/>
</dbReference>
<dbReference type="InterPro" id="IPR016064">
    <property type="entry name" value="NAD/diacylglycerol_kinase_sf"/>
</dbReference>
<dbReference type="InterPro" id="IPR017438">
    <property type="entry name" value="ATP-NAD_kinase_N"/>
</dbReference>
<dbReference type="PROSITE" id="PS50081">
    <property type="entry name" value="ZF_DAG_PE_2"/>
    <property type="match status" value="2"/>
</dbReference>
<feature type="compositionally biased region" description="Pro residues" evidence="19">
    <location>
        <begin position="1070"/>
        <end position="1082"/>
    </location>
</feature>
<dbReference type="Gene3D" id="3.30.60.20">
    <property type="match status" value="2"/>
</dbReference>
<keyword evidence="5" id="KW-0597">Phosphoprotein</keyword>
<keyword evidence="6 17" id="KW-0808">Transferase</keyword>
<keyword evidence="12" id="KW-0862">Zinc</keyword>
<evidence type="ECO:0000256" key="7">
    <source>
        <dbReference type="ARBA" id="ARBA00022723"/>
    </source>
</evidence>
<evidence type="ECO:0000259" key="22">
    <source>
        <dbReference type="PROSITE" id="PS50146"/>
    </source>
</evidence>
<evidence type="ECO:0000256" key="8">
    <source>
        <dbReference type="ARBA" id="ARBA00022737"/>
    </source>
</evidence>
<proteinExistence type="inferred from homology"/>
<dbReference type="InterPro" id="IPR054474">
    <property type="entry name" value="DGKD_4H"/>
</dbReference>
<dbReference type="Proteomes" id="UP000694428">
    <property type="component" value="Unplaced"/>
</dbReference>
<evidence type="ECO:0000256" key="3">
    <source>
        <dbReference type="ARBA" id="ARBA00009280"/>
    </source>
</evidence>
<evidence type="ECO:0000256" key="19">
    <source>
        <dbReference type="SAM" id="MobiDB-lite"/>
    </source>
</evidence>
<dbReference type="InterPro" id="IPR013761">
    <property type="entry name" value="SAM/pointed_sf"/>
</dbReference>
<evidence type="ECO:0000256" key="14">
    <source>
        <dbReference type="ARBA" id="ARBA00023098"/>
    </source>
</evidence>
<evidence type="ECO:0000256" key="4">
    <source>
        <dbReference type="ARBA" id="ARBA00022490"/>
    </source>
</evidence>
<dbReference type="SMART" id="SM00109">
    <property type="entry name" value="C1"/>
    <property type="match status" value="2"/>
</dbReference>
<dbReference type="SMART" id="SM00454">
    <property type="entry name" value="SAM"/>
    <property type="match status" value="1"/>
</dbReference>
<evidence type="ECO:0000256" key="12">
    <source>
        <dbReference type="ARBA" id="ARBA00022833"/>
    </source>
</evidence>
<dbReference type="Gene3D" id="2.60.200.40">
    <property type="match status" value="1"/>
</dbReference>
<comment type="catalytic activity">
    <reaction evidence="15">
        <text>1,2-di-(9Z-octadecenoyl)-sn-glycerol + ATP = 1,2-di-(9Z-octadecenoyl)-sn-glycero-3-phosphate + ADP + H(+)</text>
        <dbReference type="Rhea" id="RHEA:40327"/>
        <dbReference type="ChEBI" id="CHEBI:15378"/>
        <dbReference type="ChEBI" id="CHEBI:30616"/>
        <dbReference type="ChEBI" id="CHEBI:52333"/>
        <dbReference type="ChEBI" id="CHEBI:74546"/>
        <dbReference type="ChEBI" id="CHEBI:456216"/>
    </reaction>
    <physiologicalReaction direction="left-to-right" evidence="15">
        <dbReference type="Rhea" id="RHEA:40328"/>
    </physiologicalReaction>
</comment>
<dbReference type="Gene3D" id="1.10.150.50">
    <property type="entry name" value="Transcription Factor, Ets-1"/>
    <property type="match status" value="1"/>
</dbReference>
<dbReference type="GO" id="GO:0008270">
    <property type="term" value="F:zinc ion binding"/>
    <property type="evidence" value="ECO:0007669"/>
    <property type="project" value="UniProtKB-KW"/>
</dbReference>
<dbReference type="InterPro" id="IPR000756">
    <property type="entry name" value="Diacylglycerol_kin_accessory"/>
</dbReference>
<dbReference type="SUPFAM" id="SSF111331">
    <property type="entry name" value="NAD kinase/diacylglycerol kinase-like"/>
    <property type="match status" value="1"/>
</dbReference>
<evidence type="ECO:0000256" key="5">
    <source>
        <dbReference type="ARBA" id="ARBA00022553"/>
    </source>
</evidence>
<comment type="pathway">
    <text evidence="2">Lipid metabolism; glycerolipid metabolism.</text>
</comment>
<dbReference type="FunFam" id="3.40.50.10330:FF:000001">
    <property type="entry name" value="Diacylglycerol kinase"/>
    <property type="match status" value="1"/>
</dbReference>
<evidence type="ECO:0000256" key="1">
    <source>
        <dbReference type="ARBA" id="ARBA00004496"/>
    </source>
</evidence>
<feature type="region of interest" description="Disordered" evidence="19">
    <location>
        <begin position="1133"/>
        <end position="1169"/>
    </location>
</feature>
<dbReference type="InterPro" id="IPR011993">
    <property type="entry name" value="PH-like_dom_sf"/>
</dbReference>
<reference evidence="23" key="1">
    <citation type="submission" date="2025-08" db="UniProtKB">
        <authorList>
            <consortium name="Ensembl"/>
        </authorList>
    </citation>
    <scope>IDENTIFICATION</scope>
</reference>
<dbReference type="GO" id="GO:0005886">
    <property type="term" value="C:plasma membrane"/>
    <property type="evidence" value="ECO:0007669"/>
    <property type="project" value="TreeGrafter"/>
</dbReference>
<dbReference type="PROSITE" id="PS50146">
    <property type="entry name" value="DAGK"/>
    <property type="match status" value="1"/>
</dbReference>
<keyword evidence="13 17" id="KW-0067">ATP-binding</keyword>
<evidence type="ECO:0000256" key="10">
    <source>
        <dbReference type="ARBA" id="ARBA00022771"/>
    </source>
</evidence>
<organism evidence="23 24">
    <name type="scientific">Pavo cristatus</name>
    <name type="common">Indian peafowl</name>
    <name type="synonym">Blue peafowl</name>
    <dbReference type="NCBI Taxonomy" id="9049"/>
    <lineage>
        <taxon>Eukaryota</taxon>
        <taxon>Metazoa</taxon>
        <taxon>Chordata</taxon>
        <taxon>Craniata</taxon>
        <taxon>Vertebrata</taxon>
        <taxon>Euteleostomi</taxon>
        <taxon>Archelosauria</taxon>
        <taxon>Archosauria</taxon>
        <taxon>Dinosauria</taxon>
        <taxon>Saurischia</taxon>
        <taxon>Theropoda</taxon>
        <taxon>Coelurosauria</taxon>
        <taxon>Aves</taxon>
        <taxon>Neognathae</taxon>
        <taxon>Galloanserae</taxon>
        <taxon>Galliformes</taxon>
        <taxon>Phasianidae</taxon>
        <taxon>Phasianinae</taxon>
        <taxon>Pavo</taxon>
    </lineage>
</organism>
<evidence type="ECO:0000256" key="15">
    <source>
        <dbReference type="ARBA" id="ARBA00023371"/>
    </source>
</evidence>
<dbReference type="FunFam" id="3.30.60.20:FF:000002">
    <property type="entry name" value="Diacylglycerol kinase"/>
    <property type="match status" value="1"/>
</dbReference>
<name>A0A8C9L9S3_PAVCR</name>
<reference evidence="23" key="2">
    <citation type="submission" date="2025-09" db="UniProtKB">
        <authorList>
            <consortium name="Ensembl"/>
        </authorList>
    </citation>
    <scope>IDENTIFICATION</scope>
</reference>
<keyword evidence="24" id="KW-1185">Reference proteome</keyword>
<dbReference type="Pfam" id="PF22944">
    <property type="entry name" value="DGKD_4H"/>
    <property type="match status" value="1"/>
</dbReference>
<dbReference type="GO" id="GO:0005524">
    <property type="term" value="F:ATP binding"/>
    <property type="evidence" value="ECO:0007669"/>
    <property type="project" value="UniProtKB-KW"/>
</dbReference>
<comment type="pathway">
    <text evidence="16">Glycerolipid metabolism.</text>
</comment>
<protein>
    <recommendedName>
        <fullName evidence="17">Diacylglycerol kinase</fullName>
        <shortName evidence="17">DAG kinase</shortName>
        <ecNumber evidence="17">2.7.1.107</ecNumber>
    </recommendedName>
</protein>
<dbReference type="FunFam" id="2.60.200.40:FF:000001">
    <property type="entry name" value="Diacylglycerol kinase"/>
    <property type="match status" value="1"/>
</dbReference>
<evidence type="ECO:0000256" key="2">
    <source>
        <dbReference type="ARBA" id="ARBA00005175"/>
    </source>
</evidence>
<feature type="domain" description="SAM" evidence="21">
    <location>
        <begin position="1173"/>
        <end position="1236"/>
    </location>
</feature>
<feature type="compositionally biased region" description="Basic and acidic residues" evidence="19">
    <location>
        <begin position="702"/>
        <end position="721"/>
    </location>
</feature>
<comment type="subcellular location">
    <subcellularLocation>
        <location evidence="1">Cytoplasm</location>
    </subcellularLocation>
</comment>
<keyword evidence="4" id="KW-0963">Cytoplasm</keyword>
<evidence type="ECO:0000256" key="11">
    <source>
        <dbReference type="ARBA" id="ARBA00022777"/>
    </source>
</evidence>
<dbReference type="InterPro" id="IPR001206">
    <property type="entry name" value="Diacylglycerol_kinase_cat_dom"/>
</dbReference>
<dbReference type="GO" id="GO:0005737">
    <property type="term" value="C:cytoplasm"/>
    <property type="evidence" value="ECO:0007669"/>
    <property type="project" value="UniProtKB-SubCell"/>
</dbReference>
<feature type="region of interest" description="Disordered" evidence="19">
    <location>
        <begin position="1068"/>
        <end position="1105"/>
    </location>
</feature>
<comment type="catalytic activity">
    <reaction evidence="17">
        <text>a 1,2-diacyl-sn-glycerol + ATP = a 1,2-diacyl-sn-glycero-3-phosphate + ADP + H(+)</text>
        <dbReference type="Rhea" id="RHEA:10272"/>
        <dbReference type="ChEBI" id="CHEBI:15378"/>
        <dbReference type="ChEBI" id="CHEBI:17815"/>
        <dbReference type="ChEBI" id="CHEBI:30616"/>
        <dbReference type="ChEBI" id="CHEBI:58608"/>
        <dbReference type="ChEBI" id="CHEBI:456216"/>
        <dbReference type="EC" id="2.7.1.107"/>
    </reaction>
</comment>
<dbReference type="InterPro" id="IPR037607">
    <property type="entry name" value="DGK"/>
</dbReference>
<evidence type="ECO:0000256" key="17">
    <source>
        <dbReference type="RuleBase" id="RU361128"/>
    </source>
</evidence>
<evidence type="ECO:0000256" key="13">
    <source>
        <dbReference type="ARBA" id="ARBA00022840"/>
    </source>
</evidence>
<evidence type="ECO:0000313" key="24">
    <source>
        <dbReference type="Proteomes" id="UP000694428"/>
    </source>
</evidence>
<dbReference type="GO" id="GO:0007200">
    <property type="term" value="P:phospholipase C-activating G protein-coupled receptor signaling pathway"/>
    <property type="evidence" value="ECO:0007669"/>
    <property type="project" value="InterPro"/>
</dbReference>
<dbReference type="Gene3D" id="2.30.29.30">
    <property type="entry name" value="Pleckstrin-homology domain (PH domain)/Phosphotyrosine-binding domain (PTB)"/>
    <property type="match status" value="1"/>
</dbReference>
<dbReference type="PANTHER" id="PTHR11255:SF33">
    <property type="entry name" value="DIACYLGLYCEROL KINASE KAPPA"/>
    <property type="match status" value="1"/>
</dbReference>
<dbReference type="Pfam" id="PF00609">
    <property type="entry name" value="DAGK_acc"/>
    <property type="match status" value="1"/>
</dbReference>
<feature type="domain" description="DAGKc" evidence="22">
    <location>
        <begin position="385"/>
        <end position="520"/>
    </location>
</feature>
<dbReference type="FunFam" id="1.10.150.50:FF:000021">
    <property type="entry name" value="Diacylglycerol kinase"/>
    <property type="match status" value="1"/>
</dbReference>
<evidence type="ECO:0000256" key="18">
    <source>
        <dbReference type="SAM" id="Coils"/>
    </source>
</evidence>
<keyword evidence="10" id="KW-0863">Zinc-finger</keyword>
<dbReference type="AlphaFoldDB" id="A0A8C9L9S3"/>
<keyword evidence="7" id="KW-0479">Metal-binding</keyword>
<dbReference type="SUPFAM" id="SSF50729">
    <property type="entry name" value="PH domain-like"/>
    <property type="match status" value="1"/>
</dbReference>
<keyword evidence="8" id="KW-0677">Repeat</keyword>
<feature type="region of interest" description="Disordered" evidence="19">
    <location>
        <begin position="685"/>
        <end position="721"/>
    </location>
</feature>
<evidence type="ECO:0000313" key="23">
    <source>
        <dbReference type="Ensembl" id="ENSPSTP00000011469.1"/>
    </source>
</evidence>
<dbReference type="Ensembl" id="ENSPSTT00000012037.1">
    <property type="protein sequence ID" value="ENSPSTP00000011469.1"/>
    <property type="gene ID" value="ENSPSTG00000008034.1"/>
</dbReference>
<dbReference type="PROSITE" id="PS00479">
    <property type="entry name" value="ZF_DAG_PE_1"/>
    <property type="match status" value="2"/>
</dbReference>
<dbReference type="Pfam" id="PF00781">
    <property type="entry name" value="DAGK_cat"/>
    <property type="match status" value="1"/>
</dbReference>
<dbReference type="Pfam" id="PF07647">
    <property type="entry name" value="SAM_2"/>
    <property type="match status" value="1"/>
</dbReference>
<feature type="coiled-coil region" evidence="18">
    <location>
        <begin position="981"/>
        <end position="1008"/>
    </location>
</feature>
<keyword evidence="9 17" id="KW-0547">Nucleotide-binding</keyword>
<dbReference type="InterPro" id="IPR001660">
    <property type="entry name" value="SAM"/>
</dbReference>
<keyword evidence="11 17" id="KW-0418">Kinase</keyword>
<dbReference type="SMART" id="SM00045">
    <property type="entry name" value="DAGKa"/>
    <property type="match status" value="1"/>
</dbReference>
<feature type="domain" description="Phorbol-ester/DAG-type" evidence="20">
    <location>
        <begin position="231"/>
        <end position="281"/>
    </location>
</feature>
<dbReference type="InterPro" id="IPR046349">
    <property type="entry name" value="C1-like_sf"/>
</dbReference>
<dbReference type="UniPathway" id="UPA00230"/>
<dbReference type="PROSITE" id="PS50105">
    <property type="entry name" value="SAM_DOMAIN"/>
    <property type="match status" value="1"/>
</dbReference>
<dbReference type="SUPFAM" id="SSF57889">
    <property type="entry name" value="Cysteine-rich domain"/>
    <property type="match status" value="2"/>
</dbReference>
<dbReference type="SUPFAM" id="SSF47769">
    <property type="entry name" value="SAM/Pointed domain"/>
    <property type="match status" value="1"/>
</dbReference>
<keyword evidence="18" id="KW-0175">Coiled coil</keyword>